<evidence type="ECO:0008006" key="3">
    <source>
        <dbReference type="Google" id="ProtNLM"/>
    </source>
</evidence>
<comment type="caution">
    <text evidence="1">The sequence shown here is derived from an EMBL/GenBank/DDBJ whole genome shotgun (WGS) entry which is preliminary data.</text>
</comment>
<organism evidence="1 2">
    <name type="scientific">Cuscuta epithymum</name>
    <dbReference type="NCBI Taxonomy" id="186058"/>
    <lineage>
        <taxon>Eukaryota</taxon>
        <taxon>Viridiplantae</taxon>
        <taxon>Streptophyta</taxon>
        <taxon>Embryophyta</taxon>
        <taxon>Tracheophyta</taxon>
        <taxon>Spermatophyta</taxon>
        <taxon>Magnoliopsida</taxon>
        <taxon>eudicotyledons</taxon>
        <taxon>Gunneridae</taxon>
        <taxon>Pentapetalae</taxon>
        <taxon>asterids</taxon>
        <taxon>lamiids</taxon>
        <taxon>Solanales</taxon>
        <taxon>Convolvulaceae</taxon>
        <taxon>Cuscuteae</taxon>
        <taxon>Cuscuta</taxon>
        <taxon>Cuscuta subgen. Cuscuta</taxon>
    </lineage>
</organism>
<dbReference type="Proteomes" id="UP001152523">
    <property type="component" value="Unassembled WGS sequence"/>
</dbReference>
<name>A0AAV0FUQ4_9ASTE</name>
<dbReference type="EMBL" id="CAMAPF010001015">
    <property type="protein sequence ID" value="CAH9139440.1"/>
    <property type="molecule type" value="Genomic_DNA"/>
</dbReference>
<evidence type="ECO:0000313" key="1">
    <source>
        <dbReference type="EMBL" id="CAH9139440.1"/>
    </source>
</evidence>
<sequence length="23" mass="2674">MNDFIIVCLYVDDIIYFGSSQSM</sequence>
<proteinExistence type="predicted"/>
<dbReference type="AlphaFoldDB" id="A0AAV0FUQ4"/>
<evidence type="ECO:0000313" key="2">
    <source>
        <dbReference type="Proteomes" id="UP001152523"/>
    </source>
</evidence>
<protein>
    <recommendedName>
        <fullName evidence="3">Reverse transcriptase Ty1/copia-type domain-containing protein</fullName>
    </recommendedName>
</protein>
<keyword evidence="2" id="KW-1185">Reference proteome</keyword>
<gene>
    <name evidence="1" type="ORF">CEPIT_LOCUS37584</name>
</gene>
<accession>A0AAV0FUQ4</accession>
<reference evidence="1" key="1">
    <citation type="submission" date="2022-07" db="EMBL/GenBank/DDBJ databases">
        <authorList>
            <person name="Macas J."/>
            <person name="Novak P."/>
            <person name="Neumann P."/>
        </authorList>
    </citation>
    <scope>NUCLEOTIDE SEQUENCE</scope>
</reference>